<comment type="caution">
    <text evidence="1">The sequence shown here is derived from an EMBL/GenBank/DDBJ whole genome shotgun (WGS) entry which is preliminary data.</text>
</comment>
<evidence type="ECO:0000313" key="1">
    <source>
        <dbReference type="EMBL" id="OLQ93772.1"/>
    </source>
</evidence>
<reference evidence="1 2" key="1">
    <citation type="submission" date="2016-09" db="EMBL/GenBank/DDBJ databases">
        <title>Genomic Taxonomy of the Vibrionaceae.</title>
        <authorList>
            <person name="Gonzalez-Castillo A."/>
            <person name="Gomez-Gil B."/>
            <person name="Enciso-Ibarra K."/>
        </authorList>
    </citation>
    <scope>NUCLEOTIDE SEQUENCE [LARGE SCALE GENOMIC DNA]</scope>
    <source>
        <strain evidence="1 2">CAIM 1731</strain>
    </source>
</reference>
<keyword evidence="2" id="KW-1185">Reference proteome</keyword>
<dbReference type="RefSeq" id="WP_075649072.1">
    <property type="nucleotide sequence ID" value="NZ_AP019657.1"/>
</dbReference>
<proteinExistence type="predicted"/>
<accession>A0ABX3FL97</accession>
<protein>
    <submittedName>
        <fullName evidence="1">Uncharacterized protein</fullName>
    </submittedName>
</protein>
<dbReference type="Proteomes" id="UP000186206">
    <property type="component" value="Unassembled WGS sequence"/>
</dbReference>
<organism evidence="1 2">
    <name type="scientific">Vibrio ponticus</name>
    <dbReference type="NCBI Taxonomy" id="265668"/>
    <lineage>
        <taxon>Bacteria</taxon>
        <taxon>Pseudomonadati</taxon>
        <taxon>Pseudomonadota</taxon>
        <taxon>Gammaproteobacteria</taxon>
        <taxon>Vibrionales</taxon>
        <taxon>Vibrionaceae</taxon>
        <taxon>Vibrio</taxon>
    </lineage>
</organism>
<sequence>MTIDKKQKYKLEREDYIENLAFEKISKLLKINKEFILPIQKDKTLRDALYTKTKITTRRTPDFAIVDGSEKYHNQVMFVEVNEPTGGLLTAYGIDKELGDAMRSAPLSNGMDGNANRVLLNKPNSRFDEKVTSKLDKTYNRYSFNRSGKGTISVNTGLVFCMGDERHENITMPGDFHFNLSHGQFIPLVINTLYLLSGGKLHTRDAWAYRNKVFSFEFCESYKHMGFVVFIGGDSAVNYNFVFANDRFLRAKGNFVAKHMAALNKNKVELEC</sequence>
<evidence type="ECO:0000313" key="2">
    <source>
        <dbReference type="Proteomes" id="UP000186206"/>
    </source>
</evidence>
<gene>
    <name evidence="1" type="ORF">BIY21_10660</name>
</gene>
<dbReference type="EMBL" id="MJMI01000083">
    <property type="protein sequence ID" value="OLQ93772.1"/>
    <property type="molecule type" value="Genomic_DNA"/>
</dbReference>
<name>A0ABX3FL97_9VIBR</name>